<feature type="compositionally biased region" description="Basic and acidic residues" evidence="1">
    <location>
        <begin position="93"/>
        <end position="102"/>
    </location>
</feature>
<feature type="region of interest" description="Disordered" evidence="1">
    <location>
        <begin position="40"/>
        <end position="63"/>
    </location>
</feature>
<dbReference type="AlphaFoldDB" id="A0A1R3RHX4"/>
<dbReference type="EMBL" id="KV907502">
    <property type="protein sequence ID" value="OOF94068.1"/>
    <property type="molecule type" value="Genomic_DNA"/>
</dbReference>
<evidence type="ECO:0000256" key="1">
    <source>
        <dbReference type="SAM" id="MobiDB-lite"/>
    </source>
</evidence>
<dbReference type="OrthoDB" id="4516796at2759"/>
<sequence length="314" mass="34303">MPSRGKLFFLLLVFSLLMQTALTQFQTSAIVTTTDENDSIITKIPDTPDDSDDPDDLDTGVSPVTPFPAGPVTFWADIICSCHDVGREFGRSVEEVEARSNEPEEDDDDDDDQGSSGSSDNSLMPEREICFSKCSSLKQCWCNYPNQKTHCSCHDVGRQCRCIVGWPGLTSTEDAGNEATTTDHDDKKEDNNQERKVSTVGNVLALHRERCSGICDAKYGCFCKARNGRAHCPCNNAGHECQCQVPRRRDGETAKDTLAIDDAVDEIPIDDGELPPENIGMINVIDGVAYNSGDLSSSDVLGTLQEHSPKSVTQ</sequence>
<keyword evidence="5" id="KW-1185">Reference proteome</keyword>
<evidence type="ECO:0008006" key="6">
    <source>
        <dbReference type="Google" id="ProtNLM"/>
    </source>
</evidence>
<organism evidence="3 5">
    <name type="scientific">Aspergillus carbonarius (strain ITEM 5010)</name>
    <dbReference type="NCBI Taxonomy" id="602072"/>
    <lineage>
        <taxon>Eukaryota</taxon>
        <taxon>Fungi</taxon>
        <taxon>Dikarya</taxon>
        <taxon>Ascomycota</taxon>
        <taxon>Pezizomycotina</taxon>
        <taxon>Eurotiomycetes</taxon>
        <taxon>Eurotiomycetidae</taxon>
        <taxon>Eurotiales</taxon>
        <taxon>Aspergillaceae</taxon>
        <taxon>Aspergillus</taxon>
        <taxon>Aspergillus subgen. Circumdati</taxon>
    </lineage>
</organism>
<evidence type="ECO:0000313" key="4">
    <source>
        <dbReference type="EMBL" id="OOF94138.1"/>
    </source>
</evidence>
<accession>A0A1R3RHX4</accession>
<dbReference type="VEuPathDB" id="FungiDB:ASPCADRAFT_507954"/>
<feature type="signal peptide" evidence="2">
    <location>
        <begin position="1"/>
        <end position="23"/>
    </location>
</feature>
<feature type="compositionally biased region" description="Basic and acidic residues" evidence="1">
    <location>
        <begin position="181"/>
        <end position="196"/>
    </location>
</feature>
<evidence type="ECO:0000313" key="3">
    <source>
        <dbReference type="EMBL" id="OOF94068.1"/>
    </source>
</evidence>
<name>A0A1R3RHX4_ASPC5</name>
<evidence type="ECO:0000313" key="5">
    <source>
        <dbReference type="Proteomes" id="UP000188318"/>
    </source>
</evidence>
<feature type="region of interest" description="Disordered" evidence="1">
    <location>
        <begin position="173"/>
        <end position="196"/>
    </location>
</feature>
<feature type="chain" id="PRO_5011900490" description="EGF-like domain-containing protein" evidence="2">
    <location>
        <begin position="24"/>
        <end position="314"/>
    </location>
</feature>
<dbReference type="EMBL" id="KV907502">
    <property type="protein sequence ID" value="OOF94138.1"/>
    <property type="molecule type" value="Genomic_DNA"/>
</dbReference>
<proteinExistence type="predicted"/>
<gene>
    <name evidence="3" type="ORF">ASPCADRAFT_507902</name>
    <name evidence="4" type="ORF">ASPCADRAFT_507954</name>
</gene>
<reference evidence="5" key="2">
    <citation type="journal article" date="2017" name="Genome Biol.">
        <title>Comparative genomics reveals high biological diversity and specific adaptations in the industrially and medically important fungal genus Aspergillus.</title>
        <authorList>
            <person name="de Vries R.P."/>
            <person name="Riley R."/>
            <person name="Wiebenga A."/>
            <person name="Aguilar-Osorio G."/>
            <person name="Amillis S."/>
            <person name="Uchima C.A."/>
            <person name="Anderluh G."/>
            <person name="Asadollahi M."/>
            <person name="Askin M."/>
            <person name="Barry K."/>
            <person name="Battaglia E."/>
            <person name="Bayram O."/>
            <person name="Benocci T."/>
            <person name="Braus-Stromeyer S.A."/>
            <person name="Caldana C."/>
            <person name="Canovas D."/>
            <person name="Cerqueira G.C."/>
            <person name="Chen F."/>
            <person name="Chen W."/>
            <person name="Choi C."/>
            <person name="Clum A."/>
            <person name="Dos Santos R.A."/>
            <person name="Damasio A.R."/>
            <person name="Diallinas G."/>
            <person name="Emri T."/>
            <person name="Fekete E."/>
            <person name="Flipphi M."/>
            <person name="Freyberg S."/>
            <person name="Gallo A."/>
            <person name="Gournas C."/>
            <person name="Habgood R."/>
            <person name="Hainaut M."/>
            <person name="Harispe M.L."/>
            <person name="Henrissat B."/>
            <person name="Hilden K.S."/>
            <person name="Hope R."/>
            <person name="Hossain A."/>
            <person name="Karabika E."/>
            <person name="Karaffa L."/>
            <person name="Karanyi Z."/>
            <person name="Krasevec N."/>
            <person name="Kuo A."/>
            <person name="Kusch H."/>
            <person name="LaButti K."/>
            <person name="Lagendijk E.L."/>
            <person name="Lapidus A."/>
            <person name="Levasseur A."/>
            <person name="Lindquist E."/>
            <person name="Lipzen A."/>
            <person name="Logrieco A.F."/>
            <person name="MacCabe A."/>
            <person name="Maekelae M.R."/>
            <person name="Malavazi I."/>
            <person name="Melin P."/>
            <person name="Meyer V."/>
            <person name="Mielnichuk N."/>
            <person name="Miskei M."/>
            <person name="Molnar A.P."/>
            <person name="Mule G."/>
            <person name="Ngan C.Y."/>
            <person name="Orejas M."/>
            <person name="Orosz E."/>
            <person name="Ouedraogo J.P."/>
            <person name="Overkamp K.M."/>
            <person name="Park H.-S."/>
            <person name="Perrone G."/>
            <person name="Piumi F."/>
            <person name="Punt P.J."/>
            <person name="Ram A.F."/>
            <person name="Ramon A."/>
            <person name="Rauscher S."/>
            <person name="Record E."/>
            <person name="Riano-Pachon D.M."/>
            <person name="Robert V."/>
            <person name="Roehrig J."/>
            <person name="Ruller R."/>
            <person name="Salamov A."/>
            <person name="Salih N.S."/>
            <person name="Samson R.A."/>
            <person name="Sandor E."/>
            <person name="Sanguinetti M."/>
            <person name="Schuetze T."/>
            <person name="Sepcic K."/>
            <person name="Shelest E."/>
            <person name="Sherlock G."/>
            <person name="Sophianopoulou V."/>
            <person name="Squina F.M."/>
            <person name="Sun H."/>
            <person name="Susca A."/>
            <person name="Todd R.B."/>
            <person name="Tsang A."/>
            <person name="Unkles S.E."/>
            <person name="van de Wiele N."/>
            <person name="van Rossen-Uffink D."/>
            <person name="Oliveira J.V."/>
            <person name="Vesth T.C."/>
            <person name="Visser J."/>
            <person name="Yu J.-H."/>
            <person name="Zhou M."/>
            <person name="Andersen M.R."/>
            <person name="Archer D.B."/>
            <person name="Baker S.E."/>
            <person name="Benoit I."/>
            <person name="Brakhage A.A."/>
            <person name="Braus G.H."/>
            <person name="Fischer R."/>
            <person name="Frisvad J.C."/>
            <person name="Goldman G.H."/>
            <person name="Houbraken J."/>
            <person name="Oakley B."/>
            <person name="Pocsi I."/>
            <person name="Scazzocchio C."/>
            <person name="Seiboth B."/>
            <person name="vanKuyk P.A."/>
            <person name="Wortman J."/>
            <person name="Dyer P.S."/>
            <person name="Grigoriev I.V."/>
        </authorList>
    </citation>
    <scope>NUCLEOTIDE SEQUENCE [LARGE SCALE GENOMIC DNA]</scope>
    <source>
        <strain evidence="5">ITEM 5010</strain>
    </source>
</reference>
<dbReference type="VEuPathDB" id="FungiDB:ASPCADRAFT_507902"/>
<evidence type="ECO:0000256" key="2">
    <source>
        <dbReference type="SAM" id="SignalP"/>
    </source>
</evidence>
<reference evidence="3" key="1">
    <citation type="submission" date="2016-12" db="EMBL/GenBank/DDBJ databases">
        <authorList>
            <consortium name="DOE Joint Genome Institute"/>
            <person name="Riley R."/>
            <person name="Kuo A."/>
            <person name="Sun H."/>
            <person name="Pangilinan J."/>
            <person name="Culley D."/>
            <person name="Salamov A."/>
            <person name="Magnuson J."/>
            <person name="Bruno K."/>
            <person name="Henrissat B."/>
            <person name="Berka R."/>
            <person name="Tsang A."/>
            <person name="Barry K."/>
            <person name="lapidus A."/>
            <person name="Martin J."/>
            <person name="Lindquist E."/>
            <person name="Wang Z."/>
            <person name="Baker S."/>
            <person name="Grigoriev I."/>
            <person name="Nordberg H.P."/>
            <person name="Cantor M.N."/>
            <person name="Hua S.X."/>
        </authorList>
    </citation>
    <scope>NUCLEOTIDE SEQUENCE [LARGE SCALE GENOMIC DNA]</scope>
    <source>
        <strain evidence="3">ITEM 5010</strain>
    </source>
</reference>
<feature type="compositionally biased region" description="Acidic residues" evidence="1">
    <location>
        <begin position="103"/>
        <end position="113"/>
    </location>
</feature>
<dbReference type="Proteomes" id="UP000188318">
    <property type="component" value="Unassembled WGS sequence"/>
</dbReference>
<feature type="region of interest" description="Disordered" evidence="1">
    <location>
        <begin position="93"/>
        <end position="123"/>
    </location>
</feature>
<keyword evidence="2" id="KW-0732">Signal</keyword>
<feature type="compositionally biased region" description="Acidic residues" evidence="1">
    <location>
        <begin position="47"/>
        <end position="58"/>
    </location>
</feature>
<protein>
    <recommendedName>
        <fullName evidence="6">EGF-like domain-containing protein</fullName>
    </recommendedName>
</protein>